<reference evidence="2 3" key="1">
    <citation type="journal article" date="2016" name="Nat. Commun.">
        <title>Thousands of microbial genomes shed light on interconnected biogeochemical processes in an aquifer system.</title>
        <authorList>
            <person name="Anantharaman K."/>
            <person name="Brown C.T."/>
            <person name="Hug L.A."/>
            <person name="Sharon I."/>
            <person name="Castelle C.J."/>
            <person name="Probst A.J."/>
            <person name="Thomas B.C."/>
            <person name="Singh A."/>
            <person name="Wilkins M.J."/>
            <person name="Karaoz U."/>
            <person name="Brodie E.L."/>
            <person name="Williams K.H."/>
            <person name="Hubbard S.S."/>
            <person name="Banfield J.F."/>
        </authorList>
    </citation>
    <scope>NUCLEOTIDE SEQUENCE [LARGE SCALE GENOMIC DNA]</scope>
</reference>
<gene>
    <name evidence="2" type="ORF">A3J33_03965</name>
</gene>
<evidence type="ECO:0000313" key="2">
    <source>
        <dbReference type="EMBL" id="OGC64841.1"/>
    </source>
</evidence>
<evidence type="ECO:0000256" key="1">
    <source>
        <dbReference type="SAM" id="MobiDB-lite"/>
    </source>
</evidence>
<feature type="region of interest" description="Disordered" evidence="1">
    <location>
        <begin position="63"/>
        <end position="114"/>
    </location>
</feature>
<comment type="caution">
    <text evidence="2">The sequence shown here is derived from an EMBL/GenBank/DDBJ whole genome shotgun (WGS) entry which is preliminary data.</text>
</comment>
<sequence length="114" mass="13057">MMLRLSKRWETMEMEVVDHLAKYLYSFYDFLQLSDPVAEYNWGIGKGEDGALFLVLMEFPPKDEGDDHQVPDLTFPDFGTSLRTDPEEEIGDDEAGGLSEEDVDPDSREEESDD</sequence>
<proteinExistence type="predicted"/>
<dbReference type="EMBL" id="MEVM01000161">
    <property type="protein sequence ID" value="OGC64841.1"/>
    <property type="molecule type" value="Genomic_DNA"/>
</dbReference>
<dbReference type="AlphaFoldDB" id="A0A1F4W610"/>
<feature type="compositionally biased region" description="Acidic residues" evidence="1">
    <location>
        <begin position="86"/>
        <end position="114"/>
    </location>
</feature>
<organism evidence="2 3">
    <name type="scientific">candidate division WWE3 bacterium RIFCSPLOWO2_02_FULL_53_10</name>
    <dbReference type="NCBI Taxonomy" id="1802629"/>
    <lineage>
        <taxon>Bacteria</taxon>
        <taxon>Katanobacteria</taxon>
    </lineage>
</organism>
<evidence type="ECO:0000313" key="3">
    <source>
        <dbReference type="Proteomes" id="UP000176492"/>
    </source>
</evidence>
<dbReference type="Proteomes" id="UP000176492">
    <property type="component" value="Unassembled WGS sequence"/>
</dbReference>
<protein>
    <submittedName>
        <fullName evidence="2">Uncharacterized protein</fullName>
    </submittedName>
</protein>
<name>A0A1F4W610_UNCKA</name>
<accession>A0A1F4W610</accession>